<dbReference type="Gene3D" id="3.40.50.300">
    <property type="entry name" value="P-loop containing nucleotide triphosphate hydrolases"/>
    <property type="match status" value="1"/>
</dbReference>
<dbReference type="InterPro" id="IPR001650">
    <property type="entry name" value="Helicase_C-like"/>
</dbReference>
<dbReference type="CDD" id="cd18793">
    <property type="entry name" value="SF2_C_SNF"/>
    <property type="match status" value="1"/>
</dbReference>
<keyword evidence="6" id="KW-0131">Cell cycle</keyword>
<evidence type="ECO:0000256" key="8">
    <source>
        <dbReference type="ARBA" id="ARBA00029956"/>
    </source>
</evidence>
<dbReference type="SUPFAM" id="SSF52540">
    <property type="entry name" value="P-loop containing nucleoside triphosphate hydrolases"/>
    <property type="match status" value="1"/>
</dbReference>
<dbReference type="PROSITE" id="PS51194">
    <property type="entry name" value="HELICASE_CTER"/>
    <property type="match status" value="1"/>
</dbReference>
<dbReference type="Pfam" id="PF00271">
    <property type="entry name" value="Helicase_C"/>
    <property type="match status" value="1"/>
</dbReference>
<keyword evidence="10" id="KW-1185">Reference proteome</keyword>
<dbReference type="GO" id="GO:0016787">
    <property type="term" value="F:hydrolase activity"/>
    <property type="evidence" value="ECO:0007669"/>
    <property type="project" value="UniProtKB-KW"/>
</dbReference>
<dbReference type="WBParaSite" id="Hba_11203">
    <property type="protein sequence ID" value="Hba_11203"/>
    <property type="gene ID" value="Hba_11203"/>
</dbReference>
<dbReference type="GO" id="GO:0005634">
    <property type="term" value="C:nucleus"/>
    <property type="evidence" value="ECO:0007669"/>
    <property type="project" value="TreeGrafter"/>
</dbReference>
<evidence type="ECO:0000256" key="4">
    <source>
        <dbReference type="ARBA" id="ARBA00022776"/>
    </source>
</evidence>
<evidence type="ECO:0000313" key="11">
    <source>
        <dbReference type="WBParaSite" id="Hba_11203"/>
    </source>
</evidence>
<dbReference type="PANTHER" id="PTHR45629:SF7">
    <property type="entry name" value="DNA EXCISION REPAIR PROTEIN ERCC-6-RELATED"/>
    <property type="match status" value="1"/>
</dbReference>
<dbReference type="GO" id="GO:0045003">
    <property type="term" value="P:double-strand break repair via synthesis-dependent strand annealing"/>
    <property type="evidence" value="ECO:0007669"/>
    <property type="project" value="TreeGrafter"/>
</dbReference>
<accession>A0A1I7X0W4</accession>
<evidence type="ECO:0000256" key="1">
    <source>
        <dbReference type="ARBA" id="ARBA00011467"/>
    </source>
</evidence>
<evidence type="ECO:0000256" key="5">
    <source>
        <dbReference type="ARBA" id="ARBA00022801"/>
    </source>
</evidence>
<evidence type="ECO:0000256" key="3">
    <source>
        <dbReference type="ARBA" id="ARBA00022618"/>
    </source>
</evidence>
<dbReference type="InterPro" id="IPR027417">
    <property type="entry name" value="P-loop_NTPase"/>
</dbReference>
<dbReference type="InterPro" id="IPR049730">
    <property type="entry name" value="SNF2/RAD54-like_C"/>
</dbReference>
<reference evidence="11" key="1">
    <citation type="submission" date="2016-11" db="UniProtKB">
        <authorList>
            <consortium name="WormBaseParasite"/>
        </authorList>
    </citation>
    <scope>IDENTIFICATION</scope>
</reference>
<dbReference type="Gene3D" id="1.20.120.850">
    <property type="entry name" value="SWI2/SNF2 ATPases, N-terminal domain"/>
    <property type="match status" value="1"/>
</dbReference>
<comment type="function">
    <text evidence="7">Involved in mitotic DNA repair and meiotic recombination. Functions in the recombinational DNA repair pathway. Essential for interhomolog gene conversion (GC), but may have a less important role in intersister GC than spn-A/Rad51. In the presence of DNA, spn-A/Rad51 enhances the ATPase activity of okr/Rad54.</text>
</comment>
<evidence type="ECO:0000259" key="9">
    <source>
        <dbReference type="PROSITE" id="PS51194"/>
    </source>
</evidence>
<organism evidence="10 11">
    <name type="scientific">Heterorhabditis bacteriophora</name>
    <name type="common">Entomopathogenic nematode worm</name>
    <dbReference type="NCBI Taxonomy" id="37862"/>
    <lineage>
        <taxon>Eukaryota</taxon>
        <taxon>Metazoa</taxon>
        <taxon>Ecdysozoa</taxon>
        <taxon>Nematoda</taxon>
        <taxon>Chromadorea</taxon>
        <taxon>Rhabditida</taxon>
        <taxon>Rhabditina</taxon>
        <taxon>Rhabditomorpha</taxon>
        <taxon>Strongyloidea</taxon>
        <taxon>Heterorhabditidae</taxon>
        <taxon>Heterorhabditis</taxon>
    </lineage>
</organism>
<keyword evidence="5" id="KW-0378">Hydrolase</keyword>
<evidence type="ECO:0000256" key="6">
    <source>
        <dbReference type="ARBA" id="ARBA00023306"/>
    </source>
</evidence>
<keyword evidence="3" id="KW-0132">Cell division</keyword>
<dbReference type="AlphaFoldDB" id="A0A1I7X0W4"/>
<dbReference type="GO" id="GO:0007131">
    <property type="term" value="P:reciprocal meiotic recombination"/>
    <property type="evidence" value="ECO:0007669"/>
    <property type="project" value="TreeGrafter"/>
</dbReference>
<comment type="subunit">
    <text evidence="1">Interacts (via N-terminus) with spn-A/Rad51.</text>
</comment>
<evidence type="ECO:0000313" key="10">
    <source>
        <dbReference type="Proteomes" id="UP000095283"/>
    </source>
</evidence>
<proteinExistence type="predicted"/>
<evidence type="ECO:0000256" key="2">
    <source>
        <dbReference type="ARBA" id="ARBA00015341"/>
    </source>
</evidence>
<keyword evidence="4" id="KW-0498">Mitosis</keyword>
<dbReference type="PANTHER" id="PTHR45629">
    <property type="entry name" value="SNF2/RAD54 FAMILY MEMBER"/>
    <property type="match status" value="1"/>
</dbReference>
<name>A0A1I7X0W4_HETBA</name>
<protein>
    <recommendedName>
        <fullName evidence="2">DNA repair and recombination protein RAD54-like</fullName>
    </recommendedName>
    <alternativeName>
        <fullName evidence="8">Protein okra</fullName>
    </alternativeName>
</protein>
<dbReference type="Proteomes" id="UP000095283">
    <property type="component" value="Unplaced"/>
</dbReference>
<feature type="domain" description="Helicase C-terminal" evidence="9">
    <location>
        <begin position="44"/>
        <end position="162"/>
    </location>
</feature>
<dbReference type="InterPro" id="IPR050496">
    <property type="entry name" value="SNF2_RAD54_helicase_repair"/>
</dbReference>
<evidence type="ECO:0000256" key="7">
    <source>
        <dbReference type="ARBA" id="ARBA00024776"/>
    </source>
</evidence>
<sequence>MVMSNILNNNTYFPTQLVGLDCLKLFPSSYSTKKLDPSSSGKMKVLDYLLAVTRKTSKDKFVLVSNYTQTIDQFVEVIFFLCRLRGYGFVRLDGSMSIKQRAKTVERFNDPESTEFCFLLSSKAGGCGLNLIGANSGYPYFCIILEFMFNRPQQDSVNLERQ</sequence>
<dbReference type="GO" id="GO:0015616">
    <property type="term" value="F:DNA translocase activity"/>
    <property type="evidence" value="ECO:0007669"/>
    <property type="project" value="TreeGrafter"/>
</dbReference>
<dbReference type="GO" id="GO:0051301">
    <property type="term" value="P:cell division"/>
    <property type="evidence" value="ECO:0007669"/>
    <property type="project" value="UniProtKB-KW"/>
</dbReference>